<dbReference type="EMBL" id="SOYY01000024">
    <property type="protein sequence ID" value="KAA0702724.1"/>
    <property type="molecule type" value="Genomic_DNA"/>
</dbReference>
<feature type="chain" id="PRO_5022938223" evidence="1">
    <location>
        <begin position="20"/>
        <end position="126"/>
    </location>
</feature>
<keyword evidence="1" id="KW-0732">Signal</keyword>
<dbReference type="SUPFAM" id="SSF82936">
    <property type="entry name" value="Apolipoprotein A-II"/>
    <property type="match status" value="1"/>
</dbReference>
<dbReference type="GO" id="GO:0042157">
    <property type="term" value="P:lipoprotein metabolic process"/>
    <property type="evidence" value="ECO:0007669"/>
    <property type="project" value="InterPro"/>
</dbReference>
<dbReference type="GO" id="GO:0006869">
    <property type="term" value="P:lipid transport"/>
    <property type="evidence" value="ECO:0007669"/>
    <property type="project" value="InterPro"/>
</dbReference>
<dbReference type="Proteomes" id="UP000324632">
    <property type="component" value="Chromosome 24"/>
</dbReference>
<keyword evidence="3" id="KW-1185">Reference proteome</keyword>
<dbReference type="InterPro" id="IPR036172">
    <property type="entry name" value="ApoA-II_sf"/>
</dbReference>
<evidence type="ECO:0000313" key="2">
    <source>
        <dbReference type="EMBL" id="KAA0702724.1"/>
    </source>
</evidence>
<proteinExistence type="predicted"/>
<evidence type="ECO:0000313" key="3">
    <source>
        <dbReference type="Proteomes" id="UP000324632"/>
    </source>
</evidence>
<sequence length="126" mass="14072">MKVSLVAILVVALAIGSESVSLVKREAPAEFEVIAKYFQDLADTFKAPEMANKAMAYFEESKAQFQPMVEKLQEQLKPFSNIEEHIKPLATSVQSQVAPLSDMVQAQVQDMIKFIAEKTKEMLPPQ</sequence>
<protein>
    <submittedName>
        <fullName evidence="2">Uncharacterized protein</fullName>
    </submittedName>
</protein>
<dbReference type="InterPro" id="IPR006801">
    <property type="entry name" value="ApoA-II"/>
</dbReference>
<name>A0A5A9MYC8_9TELE</name>
<accession>A0A5A9MYC8</accession>
<reference evidence="2 3" key="1">
    <citation type="journal article" date="2019" name="Mol. Ecol. Resour.">
        <title>Chromosome-level genome assembly of Triplophysa tibetana, a fish adapted to the harsh high-altitude environment of the Tibetan Plateau.</title>
        <authorList>
            <person name="Yang X."/>
            <person name="Liu H."/>
            <person name="Ma Z."/>
            <person name="Zou Y."/>
            <person name="Zou M."/>
            <person name="Mao Y."/>
            <person name="Li X."/>
            <person name="Wang H."/>
            <person name="Chen T."/>
            <person name="Wang W."/>
            <person name="Yang R."/>
        </authorList>
    </citation>
    <scope>NUCLEOTIDE SEQUENCE [LARGE SCALE GENOMIC DNA]</scope>
    <source>
        <strain evidence="2">TTIB1903HZAU</strain>
        <tissue evidence="2">Muscle</tissue>
    </source>
</reference>
<dbReference type="Gene3D" id="6.10.250.100">
    <property type="match status" value="1"/>
</dbReference>
<feature type="signal peptide" evidence="1">
    <location>
        <begin position="1"/>
        <end position="19"/>
    </location>
</feature>
<gene>
    <name evidence="2" type="ORF">E1301_Tti011190</name>
</gene>
<dbReference type="Pfam" id="PF04711">
    <property type="entry name" value="ApoA-II"/>
    <property type="match status" value="1"/>
</dbReference>
<dbReference type="AlphaFoldDB" id="A0A5A9MYC8"/>
<dbReference type="GO" id="GO:0005576">
    <property type="term" value="C:extracellular region"/>
    <property type="evidence" value="ECO:0007669"/>
    <property type="project" value="InterPro"/>
</dbReference>
<comment type="caution">
    <text evidence="2">The sequence shown here is derived from an EMBL/GenBank/DDBJ whole genome shotgun (WGS) entry which is preliminary data.</text>
</comment>
<evidence type="ECO:0000256" key="1">
    <source>
        <dbReference type="SAM" id="SignalP"/>
    </source>
</evidence>
<dbReference type="OrthoDB" id="8446556at2759"/>
<organism evidence="2 3">
    <name type="scientific">Triplophysa tibetana</name>
    <dbReference type="NCBI Taxonomy" id="1572043"/>
    <lineage>
        <taxon>Eukaryota</taxon>
        <taxon>Metazoa</taxon>
        <taxon>Chordata</taxon>
        <taxon>Craniata</taxon>
        <taxon>Vertebrata</taxon>
        <taxon>Euteleostomi</taxon>
        <taxon>Actinopterygii</taxon>
        <taxon>Neopterygii</taxon>
        <taxon>Teleostei</taxon>
        <taxon>Ostariophysi</taxon>
        <taxon>Cypriniformes</taxon>
        <taxon>Nemacheilidae</taxon>
        <taxon>Triplophysa</taxon>
    </lineage>
</organism>
<dbReference type="GO" id="GO:0008289">
    <property type="term" value="F:lipid binding"/>
    <property type="evidence" value="ECO:0007669"/>
    <property type="project" value="InterPro"/>
</dbReference>